<dbReference type="OrthoDB" id="264208at2"/>
<dbReference type="Pfam" id="PF03417">
    <property type="entry name" value="AAT"/>
    <property type="match status" value="1"/>
</dbReference>
<feature type="chain" id="PRO_5016433445" description="Peptidase C45 hydrolase domain-containing protein" evidence="1">
    <location>
        <begin position="20"/>
        <end position="378"/>
    </location>
</feature>
<dbReference type="EMBL" id="CP025958">
    <property type="protein sequence ID" value="AWM36521.1"/>
    <property type="molecule type" value="Genomic_DNA"/>
</dbReference>
<dbReference type="PANTHER" id="PTHR34180:SF1">
    <property type="entry name" value="BETA-ALANYL-DOPAMINE_CARCININE HYDROLASE"/>
    <property type="match status" value="1"/>
</dbReference>
<dbReference type="InterPro" id="IPR047794">
    <property type="entry name" value="C45_proenzyme-like"/>
</dbReference>
<dbReference type="RefSeq" id="WP_010046183.1">
    <property type="nucleotide sequence ID" value="NZ_CP025958.1"/>
</dbReference>
<dbReference type="InterPro" id="IPR005079">
    <property type="entry name" value="Peptidase_C45_hydrolase"/>
</dbReference>
<keyword evidence="1" id="KW-0732">Signal</keyword>
<feature type="domain" description="Peptidase C45 hydrolase" evidence="2">
    <location>
        <begin position="150"/>
        <end position="353"/>
    </location>
</feature>
<dbReference type="SUPFAM" id="SSF56235">
    <property type="entry name" value="N-terminal nucleophile aminohydrolases (Ntn hydrolases)"/>
    <property type="match status" value="1"/>
</dbReference>
<dbReference type="InterPro" id="IPR029055">
    <property type="entry name" value="Ntn_hydrolases_N"/>
</dbReference>
<feature type="signal peptide" evidence="1">
    <location>
        <begin position="1"/>
        <end position="19"/>
    </location>
</feature>
<dbReference type="Proteomes" id="UP000245802">
    <property type="component" value="Chromosome"/>
</dbReference>
<protein>
    <recommendedName>
        <fullName evidence="2">Peptidase C45 hydrolase domain-containing protein</fullName>
    </recommendedName>
</protein>
<sequence>MKMFAPVLVVLALGSSGWADEPKTFPAATHKGGELRYVDKVPVLVLKGKPTEMGEQFGKLAIANAPDLTKLHEQFLADSGQTATYRFIEAMSRRLKPNFPPHVATELEAAAKASGRPEGLLLFANTIADLTSGLGCSTIIVEKERSTTGAPLFARNFDWIPTKGITEHTLVAVYKGEGKRAFAAITVTPIAGVISGMNDAGLCVTINEIHLRRSKDNAKFNWSGTPLLLNFRRVLEECSTVAEAEKLLRGSKRTSSCCLTICDKNGGAVFELTPDNLEVRKNENGVCCCTNHFRTDKLSVTTKCDRYDKLSLLQQKDAPKLGVKDAFEQLQKVDQGKGTLQSMVFEPSERVIHLAYGPGSASKLPPVKLDLGKLFDEK</sequence>
<dbReference type="KEGG" id="gog:C1280_05455"/>
<gene>
    <name evidence="3" type="ORF">C1280_05455</name>
</gene>
<dbReference type="AlphaFoldDB" id="A0A2Z3GVF1"/>
<name>A0A2Z3GVF1_9BACT</name>
<dbReference type="Gene3D" id="3.60.60.10">
    <property type="entry name" value="Penicillin V Acylase, Chain A"/>
    <property type="match status" value="1"/>
</dbReference>
<evidence type="ECO:0000256" key="1">
    <source>
        <dbReference type="SAM" id="SignalP"/>
    </source>
</evidence>
<evidence type="ECO:0000313" key="3">
    <source>
        <dbReference type="EMBL" id="AWM36521.1"/>
    </source>
</evidence>
<dbReference type="PANTHER" id="PTHR34180">
    <property type="entry name" value="PEPTIDASE C45"/>
    <property type="match status" value="1"/>
</dbReference>
<keyword evidence="4" id="KW-1185">Reference proteome</keyword>
<evidence type="ECO:0000259" key="2">
    <source>
        <dbReference type="Pfam" id="PF03417"/>
    </source>
</evidence>
<proteinExistence type="predicted"/>
<organism evidence="3 4">
    <name type="scientific">Gemmata obscuriglobus</name>
    <dbReference type="NCBI Taxonomy" id="114"/>
    <lineage>
        <taxon>Bacteria</taxon>
        <taxon>Pseudomonadati</taxon>
        <taxon>Planctomycetota</taxon>
        <taxon>Planctomycetia</taxon>
        <taxon>Gemmatales</taxon>
        <taxon>Gemmataceae</taxon>
        <taxon>Gemmata</taxon>
    </lineage>
</organism>
<accession>A0A2Z3GVF1</accession>
<dbReference type="InterPro" id="IPR047801">
    <property type="entry name" value="Peptidase_C45"/>
</dbReference>
<evidence type="ECO:0000313" key="4">
    <source>
        <dbReference type="Proteomes" id="UP000245802"/>
    </source>
</evidence>
<reference evidence="3 4" key="1">
    <citation type="submission" date="2018-01" db="EMBL/GenBank/DDBJ databases">
        <title>G. obscuriglobus.</title>
        <authorList>
            <person name="Franke J."/>
            <person name="Blomberg W."/>
            <person name="Selmecki A."/>
        </authorList>
    </citation>
    <scope>NUCLEOTIDE SEQUENCE [LARGE SCALE GENOMIC DNA]</scope>
    <source>
        <strain evidence="3 4">DSM 5831</strain>
    </source>
</reference>
<dbReference type="NCBIfam" id="NF040521">
    <property type="entry name" value="C45_proenzyme"/>
    <property type="match status" value="1"/>
</dbReference>